<feature type="domain" description="Retroviral polymerase SH3-like" evidence="1">
    <location>
        <begin position="214"/>
        <end position="255"/>
    </location>
</feature>
<protein>
    <submittedName>
        <fullName evidence="2">Gag-Pol polyprotein</fullName>
    </submittedName>
</protein>
<evidence type="ECO:0000313" key="2">
    <source>
        <dbReference type="EMBL" id="GEU44736.1"/>
    </source>
</evidence>
<organism evidence="2">
    <name type="scientific">Tanacetum cinerariifolium</name>
    <name type="common">Dalmatian daisy</name>
    <name type="synonym">Chrysanthemum cinerariifolium</name>
    <dbReference type="NCBI Taxonomy" id="118510"/>
    <lineage>
        <taxon>Eukaryota</taxon>
        <taxon>Viridiplantae</taxon>
        <taxon>Streptophyta</taxon>
        <taxon>Embryophyta</taxon>
        <taxon>Tracheophyta</taxon>
        <taxon>Spermatophyta</taxon>
        <taxon>Magnoliopsida</taxon>
        <taxon>eudicotyledons</taxon>
        <taxon>Gunneridae</taxon>
        <taxon>Pentapetalae</taxon>
        <taxon>asterids</taxon>
        <taxon>campanulids</taxon>
        <taxon>Asterales</taxon>
        <taxon>Asteraceae</taxon>
        <taxon>Asteroideae</taxon>
        <taxon>Anthemideae</taxon>
        <taxon>Anthemidinae</taxon>
        <taxon>Tanacetum</taxon>
    </lineage>
</organism>
<proteinExistence type="predicted"/>
<gene>
    <name evidence="2" type="ORF">Tci_016714</name>
</gene>
<comment type="caution">
    <text evidence="2">The sequence shown here is derived from an EMBL/GenBank/DDBJ whole genome shotgun (WGS) entry which is preliminary data.</text>
</comment>
<accession>A0A6L2K5T2</accession>
<name>A0A6L2K5T2_TANCI</name>
<reference evidence="2" key="1">
    <citation type="journal article" date="2019" name="Sci. Rep.">
        <title>Draft genome of Tanacetum cinerariifolium, the natural source of mosquito coil.</title>
        <authorList>
            <person name="Yamashiro T."/>
            <person name="Shiraishi A."/>
            <person name="Satake H."/>
            <person name="Nakayama K."/>
        </authorList>
    </citation>
    <scope>NUCLEOTIDE SEQUENCE</scope>
</reference>
<dbReference type="InterPro" id="IPR057670">
    <property type="entry name" value="SH3_retrovirus"/>
</dbReference>
<dbReference type="EMBL" id="BKCJ010001886">
    <property type="protein sequence ID" value="GEU44736.1"/>
    <property type="molecule type" value="Genomic_DNA"/>
</dbReference>
<evidence type="ECO:0000259" key="1">
    <source>
        <dbReference type="Pfam" id="PF25597"/>
    </source>
</evidence>
<dbReference type="Pfam" id="PF25597">
    <property type="entry name" value="SH3_retrovirus"/>
    <property type="match status" value="1"/>
</dbReference>
<dbReference type="AlphaFoldDB" id="A0A6L2K5T2"/>
<sequence>MELVLMDKAFKLNYSTPTKNNQRISSNPRNKHIAQPGYEYGSRQTYADDWRIANQNVNQNGNGNVVVARSEGNGNGNGNIRNQTDRALVYDSNGSAEAKSREELYFSNTSKMASLSKSISIPNEELSDDTSPSVARKFLNEIDRFQAQLGDLKDKSKNTPCVSDTFDLLSQKLEAENVPIPQQNGVVKRRNHMLVEAARTIKPDISFLHVFGALCYPKNNREDIRKLGAKGDIGFFIGYFANSCAYKVYNRITDNVPNAMFDGGVFKNPFASPSTSVAESSSLQYVDPSNMHMFYQPYPFDYQYTKDHPLEEVIGEHSRPVLTRNRLRTDGDMCIYAMTVSTMELKNVKEAMTNLTWIDSMQEELI</sequence>